<dbReference type="InterPro" id="IPR042099">
    <property type="entry name" value="ANL_N_sf"/>
</dbReference>
<evidence type="ECO:0000256" key="1">
    <source>
        <dbReference type="ARBA" id="ARBA00022450"/>
    </source>
</evidence>
<gene>
    <name evidence="6" type="ORF">BDV25DRAFT_170593</name>
</gene>
<dbReference type="PANTHER" id="PTHR43439:SF2">
    <property type="entry name" value="ENZYME, PUTATIVE (JCVI)-RELATED"/>
    <property type="match status" value="1"/>
</dbReference>
<dbReference type="Gene3D" id="3.40.50.720">
    <property type="entry name" value="NAD(P)-binding Rossmann-like Domain"/>
    <property type="match status" value="1"/>
</dbReference>
<evidence type="ECO:0008006" key="8">
    <source>
        <dbReference type="Google" id="ProtNLM"/>
    </source>
</evidence>
<keyword evidence="1" id="KW-0596">Phosphopantetheine</keyword>
<organism evidence="6 7">
    <name type="scientific">Aspergillus avenaceus</name>
    <dbReference type="NCBI Taxonomy" id="36643"/>
    <lineage>
        <taxon>Eukaryota</taxon>
        <taxon>Fungi</taxon>
        <taxon>Dikarya</taxon>
        <taxon>Ascomycota</taxon>
        <taxon>Pezizomycotina</taxon>
        <taxon>Eurotiomycetes</taxon>
        <taxon>Eurotiomycetidae</taxon>
        <taxon>Eurotiales</taxon>
        <taxon>Aspergillaceae</taxon>
        <taxon>Aspergillus</taxon>
        <taxon>Aspergillus subgen. Circumdati</taxon>
    </lineage>
</organism>
<dbReference type="InterPro" id="IPR036291">
    <property type="entry name" value="NAD(P)-bd_dom_sf"/>
</dbReference>
<dbReference type="InterPro" id="IPR006162">
    <property type="entry name" value="Ppantetheine_attach_site"/>
</dbReference>
<dbReference type="InterPro" id="IPR009081">
    <property type="entry name" value="PP-bd_ACP"/>
</dbReference>
<dbReference type="Gene3D" id="1.10.1200.10">
    <property type="entry name" value="ACP-like"/>
    <property type="match status" value="1"/>
</dbReference>
<keyword evidence="2" id="KW-0597">Phosphoprotein</keyword>
<dbReference type="PANTHER" id="PTHR43439">
    <property type="entry name" value="PHENYLACETATE-COENZYME A LIGASE"/>
    <property type="match status" value="1"/>
</dbReference>
<feature type="domain" description="AMP-dependent synthetase/ligase" evidence="3">
    <location>
        <begin position="37"/>
        <end position="338"/>
    </location>
</feature>
<name>A0A5N6U0Z9_ASPAV</name>
<evidence type="ECO:0000313" key="7">
    <source>
        <dbReference type="Proteomes" id="UP000325780"/>
    </source>
</evidence>
<evidence type="ECO:0000259" key="4">
    <source>
        <dbReference type="Pfam" id="PF00550"/>
    </source>
</evidence>
<dbReference type="Pfam" id="PF00501">
    <property type="entry name" value="AMP-binding"/>
    <property type="match status" value="1"/>
</dbReference>
<dbReference type="AlphaFoldDB" id="A0A5N6U0Z9"/>
<dbReference type="Proteomes" id="UP000325780">
    <property type="component" value="Unassembled WGS sequence"/>
</dbReference>
<sequence length="1030" mass="114117">MAQTSNAGRRRLMATVVDELARSDSNHRFGVIPTNEGFRDLTFGQLASAVDAFARWIEEKIGKAENHETVAYMGRNDILYLVFILACNKTGHKTLLPSTRLSDEAYKHILGATGCRMLFYSSDKERMIAGMKKYLPGVSFCEVPATAEVLEAISETYPFTKTFEEVEDEVSCIIHSSGTTGMPKPVPLTHGFVATLGSATCLPLPSGRAAASPRPGEVVLGTTPFFHLMGLYGLTSAIFHGSPLVNLPDKPVSVDLIIDTIRSTKPTAATLTPSVIEDMSQVQAGLDSLSTLDAVYFAGAPLAAEVGHKVSEYTKVVSFLGSSEMGIIGSMVPEDKEDWLYFEWNPAYGVEMQHRGEGLYELVIPRRENSRAHQGIFHTFPERTEYGSKDLFVPHPSRPHLWKYHGRFDDVIVLSNGEKLNPVTLEKTVACHPRICRAVLIGQARFQTSLLVEPYWDMQGKVDEAKFIDEIWPVVERANDTVPNYGRISKSMIRLSSPEKPFKVTPKGTTQRQAVNKEYKSEIDEIYDTAEMQLDHALPESITRENLTNYVNDVVRSLLGLEHIANDEDLYSAGLDSLQTIQLATILRSAVSFQAVQGRPQVTAQHIYAHSTVSQLAEFILNLITGKSQASVPRNERITNTVTKYTSDIPTRPTPSPQLPSASTVILTGSTGSLGTYLLHTLVTNPQVAKIYCFNRSDAQDRQVRSFSEKGLDPLPLTDPSKVEFLTVSFGAPRFNLTEQKYNELLEQVDTIIHNAWKVNFNHPLESFEDPHIRGVHDFVTFSLQSKYNAHLSFVSSVSTIGAWTAEMGPVVPEIPFENADAVMTQGYGESKHVAERICLAASQKAHVPTTVFRVGQVSGPTTESGLWNRDEWLPTIVATSKTLGKVPETLGSSVVDWVPVDTLAQVILDLLLTRRSNLHAPTHAIHHLMNPHHAPWSSLIPPIEAEYQTKTVSFDEWISDLEKIKNPSDSEVRAMPALKLLDFYRGLNDEGMLSASISVQKSLEGGEAMRGLGPITAELMDKWIKQWKF</sequence>
<evidence type="ECO:0000313" key="6">
    <source>
        <dbReference type="EMBL" id="KAE8152317.1"/>
    </source>
</evidence>
<dbReference type="SUPFAM" id="SSF51735">
    <property type="entry name" value="NAD(P)-binding Rossmann-fold domains"/>
    <property type="match status" value="1"/>
</dbReference>
<dbReference type="SUPFAM" id="SSF56801">
    <property type="entry name" value="Acetyl-CoA synthetase-like"/>
    <property type="match status" value="1"/>
</dbReference>
<dbReference type="PROSITE" id="PS00012">
    <property type="entry name" value="PHOSPHOPANTETHEINE"/>
    <property type="match status" value="1"/>
</dbReference>
<protein>
    <recommendedName>
        <fullName evidence="8">Carrier domain-containing protein</fullName>
    </recommendedName>
</protein>
<dbReference type="InterPro" id="IPR000873">
    <property type="entry name" value="AMP-dep_synth/lig_dom"/>
</dbReference>
<dbReference type="EMBL" id="ML742055">
    <property type="protein sequence ID" value="KAE8152317.1"/>
    <property type="molecule type" value="Genomic_DNA"/>
</dbReference>
<accession>A0A5N6U0Z9</accession>
<evidence type="ECO:0000259" key="3">
    <source>
        <dbReference type="Pfam" id="PF00501"/>
    </source>
</evidence>
<dbReference type="InterPro" id="IPR051414">
    <property type="entry name" value="Adenylate-forming_Reductase"/>
</dbReference>
<dbReference type="InterPro" id="IPR020845">
    <property type="entry name" value="AMP-binding_CS"/>
</dbReference>
<dbReference type="PROSITE" id="PS00455">
    <property type="entry name" value="AMP_BINDING"/>
    <property type="match status" value="1"/>
</dbReference>
<dbReference type="Pfam" id="PF23562">
    <property type="entry name" value="AMP-binding_C_3"/>
    <property type="match status" value="1"/>
</dbReference>
<dbReference type="SUPFAM" id="SSF47336">
    <property type="entry name" value="ACP-like"/>
    <property type="match status" value="1"/>
</dbReference>
<feature type="domain" description="Thioester reductase (TE)" evidence="5">
    <location>
        <begin position="667"/>
        <end position="908"/>
    </location>
</feature>
<feature type="domain" description="Carrier" evidence="4">
    <location>
        <begin position="551"/>
        <end position="620"/>
    </location>
</feature>
<keyword evidence="7" id="KW-1185">Reference proteome</keyword>
<dbReference type="InterPro" id="IPR036736">
    <property type="entry name" value="ACP-like_sf"/>
</dbReference>
<reference evidence="6 7" key="1">
    <citation type="submission" date="2019-04" db="EMBL/GenBank/DDBJ databases">
        <title>Friends and foes A comparative genomics study of 23 Aspergillus species from section Flavi.</title>
        <authorList>
            <consortium name="DOE Joint Genome Institute"/>
            <person name="Kjaerbolling I."/>
            <person name="Vesth T."/>
            <person name="Frisvad J.C."/>
            <person name="Nybo J.L."/>
            <person name="Theobald S."/>
            <person name="Kildgaard S."/>
            <person name="Isbrandt T."/>
            <person name="Kuo A."/>
            <person name="Sato A."/>
            <person name="Lyhne E.K."/>
            <person name="Kogle M.E."/>
            <person name="Wiebenga A."/>
            <person name="Kun R.S."/>
            <person name="Lubbers R.J."/>
            <person name="Makela M.R."/>
            <person name="Barry K."/>
            <person name="Chovatia M."/>
            <person name="Clum A."/>
            <person name="Daum C."/>
            <person name="Haridas S."/>
            <person name="He G."/>
            <person name="LaButti K."/>
            <person name="Lipzen A."/>
            <person name="Mondo S."/>
            <person name="Riley R."/>
            <person name="Salamov A."/>
            <person name="Simmons B.A."/>
            <person name="Magnuson J.K."/>
            <person name="Henrissat B."/>
            <person name="Mortensen U.H."/>
            <person name="Larsen T.O."/>
            <person name="Devries R.P."/>
            <person name="Grigoriev I.V."/>
            <person name="Machida M."/>
            <person name="Baker S.E."/>
            <person name="Andersen M.R."/>
        </authorList>
    </citation>
    <scope>NUCLEOTIDE SEQUENCE [LARGE SCALE GENOMIC DNA]</scope>
    <source>
        <strain evidence="6 7">IBT 18842</strain>
    </source>
</reference>
<evidence type="ECO:0000256" key="2">
    <source>
        <dbReference type="ARBA" id="ARBA00022553"/>
    </source>
</evidence>
<dbReference type="Pfam" id="PF00550">
    <property type="entry name" value="PP-binding"/>
    <property type="match status" value="1"/>
</dbReference>
<dbReference type="OrthoDB" id="429813at2759"/>
<proteinExistence type="predicted"/>
<dbReference type="InterPro" id="IPR013120">
    <property type="entry name" value="FAR_NAD-bd"/>
</dbReference>
<evidence type="ECO:0000259" key="5">
    <source>
        <dbReference type="Pfam" id="PF07993"/>
    </source>
</evidence>
<dbReference type="Gene3D" id="3.40.50.12780">
    <property type="entry name" value="N-terminal domain of ligase-like"/>
    <property type="match status" value="1"/>
</dbReference>
<dbReference type="Pfam" id="PF07993">
    <property type="entry name" value="NAD_binding_4"/>
    <property type="match status" value="1"/>
</dbReference>